<accession>A0A152A8R4</accession>
<dbReference type="Proteomes" id="UP000076078">
    <property type="component" value="Unassembled WGS sequence"/>
</dbReference>
<feature type="transmembrane region" description="Helical" evidence="1">
    <location>
        <begin position="468"/>
        <end position="486"/>
    </location>
</feature>
<feature type="transmembrane region" description="Helical" evidence="1">
    <location>
        <begin position="183"/>
        <end position="205"/>
    </location>
</feature>
<feature type="transmembrane region" description="Helical" evidence="1">
    <location>
        <begin position="121"/>
        <end position="140"/>
    </location>
</feature>
<evidence type="ECO:0000313" key="2">
    <source>
        <dbReference type="EMBL" id="KYR02501.1"/>
    </source>
</evidence>
<feature type="transmembrane region" description="Helical" evidence="1">
    <location>
        <begin position="404"/>
        <end position="422"/>
    </location>
</feature>
<evidence type="ECO:0000313" key="3">
    <source>
        <dbReference type="Proteomes" id="UP000076078"/>
    </source>
</evidence>
<feature type="transmembrane region" description="Helical" evidence="1">
    <location>
        <begin position="520"/>
        <end position="539"/>
    </location>
</feature>
<feature type="transmembrane region" description="Helical" evidence="1">
    <location>
        <begin position="492"/>
        <end position="508"/>
    </location>
</feature>
<keyword evidence="1" id="KW-0812">Transmembrane</keyword>
<dbReference type="FunCoup" id="A0A152A8R4">
    <property type="interactions" value="11"/>
</dbReference>
<feature type="transmembrane region" description="Helical" evidence="1">
    <location>
        <begin position="51"/>
        <end position="72"/>
    </location>
</feature>
<dbReference type="EMBL" id="LODT01000004">
    <property type="protein sequence ID" value="KYR02501.1"/>
    <property type="molecule type" value="Genomic_DNA"/>
</dbReference>
<feature type="transmembrane region" description="Helical" evidence="1">
    <location>
        <begin position="951"/>
        <end position="984"/>
    </location>
</feature>
<keyword evidence="1" id="KW-1133">Transmembrane helix</keyword>
<feature type="transmembrane region" description="Helical" evidence="1">
    <location>
        <begin position="772"/>
        <end position="792"/>
    </location>
</feature>
<evidence type="ECO:0000256" key="1">
    <source>
        <dbReference type="SAM" id="Phobius"/>
    </source>
</evidence>
<feature type="transmembrane region" description="Helical" evidence="1">
    <location>
        <begin position="715"/>
        <end position="735"/>
    </location>
</feature>
<dbReference type="AlphaFoldDB" id="A0A152A8R4"/>
<feature type="transmembrane region" description="Helical" evidence="1">
    <location>
        <begin position="742"/>
        <end position="760"/>
    </location>
</feature>
<feature type="transmembrane region" description="Helical" evidence="1">
    <location>
        <begin position="217"/>
        <end position="237"/>
    </location>
</feature>
<feature type="transmembrane region" description="Helical" evidence="1">
    <location>
        <begin position="873"/>
        <end position="893"/>
    </location>
</feature>
<gene>
    <name evidence="2" type="ORF">DLAC_01347</name>
</gene>
<feature type="transmembrane region" description="Helical" evidence="1">
    <location>
        <begin position="813"/>
        <end position="837"/>
    </location>
</feature>
<protein>
    <submittedName>
        <fullName evidence="2">Uncharacterized protein</fullName>
    </submittedName>
</protein>
<feature type="transmembrane region" description="Helical" evidence="1">
    <location>
        <begin position="367"/>
        <end position="392"/>
    </location>
</feature>
<organism evidence="2 3">
    <name type="scientific">Tieghemostelium lacteum</name>
    <name type="common">Slime mold</name>
    <name type="synonym">Dictyostelium lacteum</name>
    <dbReference type="NCBI Taxonomy" id="361077"/>
    <lineage>
        <taxon>Eukaryota</taxon>
        <taxon>Amoebozoa</taxon>
        <taxon>Evosea</taxon>
        <taxon>Eumycetozoa</taxon>
        <taxon>Dictyostelia</taxon>
        <taxon>Dictyosteliales</taxon>
        <taxon>Raperosteliaceae</taxon>
        <taxon>Tieghemostelium</taxon>
    </lineage>
</organism>
<feature type="transmembrane region" description="Helical" evidence="1">
    <location>
        <begin position="843"/>
        <end position="861"/>
    </location>
</feature>
<feature type="transmembrane region" description="Helical" evidence="1">
    <location>
        <begin position="442"/>
        <end position="461"/>
    </location>
</feature>
<feature type="transmembrane region" description="Helical" evidence="1">
    <location>
        <begin position="79"/>
        <end position="101"/>
    </location>
</feature>
<dbReference type="PANTHER" id="PTHR35313:SF1">
    <property type="entry name" value="NO EXINE FORMATION 1"/>
    <property type="match status" value="1"/>
</dbReference>
<dbReference type="PANTHER" id="PTHR35313">
    <property type="entry name" value="NO EXINE FORMATION 1"/>
    <property type="match status" value="1"/>
</dbReference>
<dbReference type="OMA" id="SWTYRSD"/>
<feature type="transmembrane region" description="Helical" evidence="1">
    <location>
        <begin position="312"/>
        <end position="332"/>
    </location>
</feature>
<dbReference type="OrthoDB" id="20466at2759"/>
<feature type="transmembrane region" description="Helical" evidence="1">
    <location>
        <begin position="12"/>
        <end position="39"/>
    </location>
</feature>
<feature type="transmembrane region" description="Helical" evidence="1">
    <location>
        <begin position="918"/>
        <end position="939"/>
    </location>
</feature>
<reference evidence="2 3" key="1">
    <citation type="submission" date="2015-12" db="EMBL/GenBank/DDBJ databases">
        <title>Dictyostelia acquired genes for synthesis and detection of signals that induce cell-type specialization by lateral gene transfer from prokaryotes.</title>
        <authorList>
            <person name="Gloeckner G."/>
            <person name="Schaap P."/>
        </authorList>
    </citation>
    <scope>NUCLEOTIDE SEQUENCE [LARGE SCALE GENOMIC DNA]</scope>
    <source>
        <strain evidence="2 3">TK</strain>
    </source>
</reference>
<feature type="transmembrane region" description="Helical" evidence="1">
    <location>
        <begin position="147"/>
        <end position="163"/>
    </location>
</feature>
<keyword evidence="1" id="KW-0472">Membrane</keyword>
<comment type="caution">
    <text evidence="2">The sequence shown here is derived from an EMBL/GenBank/DDBJ whole genome shotgun (WGS) entry which is preliminary data.</text>
</comment>
<sequence>MFRFKYNDRVALLLIPSIAILLFIKGKLSVYTTIVFAIISFLLDFFNLPEFYIGSIWIGLFCVDVTVVIGGLHLVQHSLINGVLLLNTAMVLMLVGVWITLQMKWISGLYPQFATVLEKVLISSISYPTTVLFTWVYIAINGIDNSHLFLSFLLYLCYYLFGLPMRSFKIRPSRPVSSHNDLILGRFESAMITLSVSFFPALFYLSIYHRLFWQSTIYPVDFSLILSLSLTYILALVNRGSLWWVSPSTWNSQLQGSSKENNKGISVGGIGQNVIIKGLKFISWLCLVSASTYRVFYYSSTFYYALNLSSRLNSILLLSIIYSLAALLYILINITSNNSKNLNNIEQLFSNTTTTISKKYLLFIQSLVSLSVLSLSLLLLPLYTLPLSILFLISILRFKFNENIIYFIFRLVLITVLLYWFFKNHLLFLNFEFKNDFIHLTLDAYCVLVIMYILILITVLLKWEHREYIQLVSVGLGSILELILHFSNLQWYPSYMLFASTFLLLLINHKYVYPTSKSNLLILCNSLAIAKYLIIFQSFQTFAELLKLTLLVFLIYSNYFMIIIQSTLTTPSTTTTNYTNNFNYFKLFLVIICSLFNPVDIYNDNYHHSHSVILLNSLKLLIFFMAISLPIFIELGFKTLALFLLSSGAFLFLIIPYLSSWTVVNLLLIFMVLYFAIKQRSLLVASQALKTTGSLILAILFGIFVNQNFFPGISLTNQILVVLYHFMLFVLLIYLKYPSNDNGYTFCYSLFFIFNIALYYNLPSHQWKLNSLLLFSTYLLIVSLYLKFKYLNSPANISKQHQHQSQLKPALDSSLITINNISIIVAFLINNFINLYWLNGNELGIFILSPMILLFIVEKSLAKKYLGESHRYFLLVFLISSILFIISLYKLFIQSHSIQLTISEWSRFFSVGSRFFRWWYYFKNGFLLASSLPGVYKLNIYLQKLEKQKQFTWLLLLPMSILSMLFSNLIAIQLLGLLGFLGIVLQKVKNLELQKKSNQIL</sequence>
<keyword evidence="3" id="KW-1185">Reference proteome</keyword>
<name>A0A152A8R4_TIELA</name>
<feature type="transmembrane region" description="Helical" evidence="1">
    <location>
        <begin position="545"/>
        <end position="564"/>
    </location>
</feature>
<dbReference type="InParanoid" id="A0A152A8R4"/>
<feature type="transmembrane region" description="Helical" evidence="1">
    <location>
        <begin position="584"/>
        <end position="601"/>
    </location>
</feature>
<feature type="transmembrane region" description="Helical" evidence="1">
    <location>
        <begin position="689"/>
        <end position="709"/>
    </location>
</feature>
<proteinExistence type="predicted"/>
<feature type="transmembrane region" description="Helical" evidence="1">
    <location>
        <begin position="661"/>
        <end position="677"/>
    </location>
</feature>